<evidence type="ECO:0000313" key="2">
    <source>
        <dbReference type="Proteomes" id="UP000053097"/>
    </source>
</evidence>
<dbReference type="AlphaFoldDB" id="A0A026WN23"/>
<protein>
    <submittedName>
        <fullName evidence="1">Uncharacterized protein</fullName>
    </submittedName>
</protein>
<gene>
    <name evidence="1" type="ORF">X777_03125</name>
</gene>
<organism evidence="1 2">
    <name type="scientific">Ooceraea biroi</name>
    <name type="common">Clonal raider ant</name>
    <name type="synonym">Cerapachys biroi</name>
    <dbReference type="NCBI Taxonomy" id="2015173"/>
    <lineage>
        <taxon>Eukaryota</taxon>
        <taxon>Metazoa</taxon>
        <taxon>Ecdysozoa</taxon>
        <taxon>Arthropoda</taxon>
        <taxon>Hexapoda</taxon>
        <taxon>Insecta</taxon>
        <taxon>Pterygota</taxon>
        <taxon>Neoptera</taxon>
        <taxon>Endopterygota</taxon>
        <taxon>Hymenoptera</taxon>
        <taxon>Apocrita</taxon>
        <taxon>Aculeata</taxon>
        <taxon>Formicoidea</taxon>
        <taxon>Formicidae</taxon>
        <taxon>Dorylinae</taxon>
        <taxon>Ooceraea</taxon>
    </lineage>
</organism>
<evidence type="ECO:0000313" key="1">
    <source>
        <dbReference type="EMBL" id="EZA56504.1"/>
    </source>
</evidence>
<sequence>MNHFTLYANRNILIRSQVEGSHDTKYIIILKNLTHLVSEIKLRCRYHKRRNQRSTSVLVLRHFFF</sequence>
<keyword evidence="2" id="KW-1185">Reference proteome</keyword>
<dbReference type="EMBL" id="KK107167">
    <property type="protein sequence ID" value="EZA56504.1"/>
    <property type="molecule type" value="Genomic_DNA"/>
</dbReference>
<accession>A0A026WN23</accession>
<reference evidence="1 2" key="1">
    <citation type="journal article" date="2014" name="Curr. Biol.">
        <title>The genome of the clonal raider ant Cerapachys biroi.</title>
        <authorList>
            <person name="Oxley P.R."/>
            <person name="Ji L."/>
            <person name="Fetter-Pruneda I."/>
            <person name="McKenzie S.K."/>
            <person name="Li C."/>
            <person name="Hu H."/>
            <person name="Zhang G."/>
            <person name="Kronauer D.J."/>
        </authorList>
    </citation>
    <scope>NUCLEOTIDE SEQUENCE [LARGE SCALE GENOMIC DNA]</scope>
</reference>
<dbReference type="Proteomes" id="UP000053097">
    <property type="component" value="Unassembled WGS sequence"/>
</dbReference>
<name>A0A026WN23_OOCBI</name>
<proteinExistence type="predicted"/>